<dbReference type="InterPro" id="IPR018389">
    <property type="entry name" value="DctP_fam"/>
</dbReference>
<dbReference type="PANTHER" id="PTHR33376:SF4">
    <property type="entry name" value="SIALIC ACID-BINDING PERIPLASMIC PROTEIN SIAP"/>
    <property type="match status" value="1"/>
</dbReference>
<organism evidence="4">
    <name type="scientific">bioreactor metagenome</name>
    <dbReference type="NCBI Taxonomy" id="1076179"/>
    <lineage>
        <taxon>unclassified sequences</taxon>
        <taxon>metagenomes</taxon>
        <taxon>ecological metagenomes</taxon>
    </lineage>
</organism>
<evidence type="ECO:0000256" key="2">
    <source>
        <dbReference type="ARBA" id="ARBA00022448"/>
    </source>
</evidence>
<accession>A0A645D3K4</accession>
<proteinExistence type="predicted"/>
<dbReference type="PANTHER" id="PTHR33376">
    <property type="match status" value="1"/>
</dbReference>
<comment type="subcellular location">
    <subcellularLocation>
        <location evidence="1">Cell envelope</location>
    </subcellularLocation>
</comment>
<evidence type="ECO:0000256" key="3">
    <source>
        <dbReference type="ARBA" id="ARBA00022729"/>
    </source>
</evidence>
<dbReference type="GO" id="GO:0030288">
    <property type="term" value="C:outer membrane-bounded periplasmic space"/>
    <property type="evidence" value="ECO:0007669"/>
    <property type="project" value="InterPro"/>
</dbReference>
<reference evidence="4" key="1">
    <citation type="submission" date="2019-08" db="EMBL/GenBank/DDBJ databases">
        <authorList>
            <person name="Kucharzyk K."/>
            <person name="Murdoch R.W."/>
            <person name="Higgins S."/>
            <person name="Loffler F."/>
        </authorList>
    </citation>
    <scope>NUCLEOTIDE SEQUENCE</scope>
</reference>
<keyword evidence="3" id="KW-0732">Signal</keyword>
<keyword evidence="2" id="KW-0813">Transport</keyword>
<dbReference type="AlphaFoldDB" id="A0A645D3K4"/>
<name>A0A645D3K4_9ZZZZ</name>
<dbReference type="NCBIfam" id="TIGR00787">
    <property type="entry name" value="dctP"/>
    <property type="match status" value="1"/>
</dbReference>
<evidence type="ECO:0000313" key="4">
    <source>
        <dbReference type="EMBL" id="MPM83864.1"/>
    </source>
</evidence>
<evidence type="ECO:0000256" key="1">
    <source>
        <dbReference type="ARBA" id="ARBA00004196"/>
    </source>
</evidence>
<dbReference type="InterPro" id="IPR004682">
    <property type="entry name" value="TRAP_DctP"/>
</dbReference>
<dbReference type="Pfam" id="PF03480">
    <property type="entry name" value="DctP"/>
    <property type="match status" value="1"/>
</dbReference>
<dbReference type="Gene3D" id="3.40.190.170">
    <property type="entry name" value="Bacterial extracellular solute-binding protein, family 7"/>
    <property type="match status" value="1"/>
</dbReference>
<dbReference type="GO" id="GO:0055085">
    <property type="term" value="P:transmembrane transport"/>
    <property type="evidence" value="ECO:0007669"/>
    <property type="project" value="InterPro"/>
</dbReference>
<dbReference type="EMBL" id="VSSQ01032566">
    <property type="protein sequence ID" value="MPM83864.1"/>
    <property type="molecule type" value="Genomic_DNA"/>
</dbReference>
<comment type="caution">
    <text evidence="4">The sequence shown here is derived from an EMBL/GenBank/DDBJ whole genome shotgun (WGS) entry which is preliminary data.</text>
</comment>
<gene>
    <name evidence="4" type="primary">siaP_11</name>
    <name evidence="4" type="ORF">SDC9_130933</name>
</gene>
<dbReference type="NCBIfam" id="NF037995">
    <property type="entry name" value="TRAP_S1"/>
    <property type="match status" value="1"/>
</dbReference>
<protein>
    <submittedName>
        <fullName evidence="4">Sialic acid-binding periplasmic protein SiaP</fullName>
    </submittedName>
</protein>
<dbReference type="InterPro" id="IPR038404">
    <property type="entry name" value="TRAP_DctP_sf"/>
</dbReference>
<sequence length="270" mass="29935">MTVECYDSGTLYGQDTETDALKNGDVDKIYSSASWLTDGSPWVSMFTAGYIFQSYDHMTKVLNGDIGKEVFQKIADEQGILPLGAYYLGTRQISLSEDRAITTPDDLKGVNLRMPNSDAWVFLGKAMGANPTAIAFNDLYLALQTGTVDGQDNPLPTVKSAKFYEVQKSISLTNHLVDSVWPTINLDKWNSLTATQQGWVMEAVEAARQSCDDQNLKTEAEVQDFLKEQGISIYQADVKAFADHVLNVYLNDPISDSWDKDLLTQIQSMA</sequence>